<gene>
    <name evidence="3" type="ORF">EV674_105114</name>
</gene>
<evidence type="ECO:0000256" key="1">
    <source>
        <dbReference type="SAM" id="MobiDB-lite"/>
    </source>
</evidence>
<organism evidence="3 4">
    <name type="scientific">Simplicispira metamorpha</name>
    <dbReference type="NCBI Taxonomy" id="80881"/>
    <lineage>
        <taxon>Bacteria</taxon>
        <taxon>Pseudomonadati</taxon>
        <taxon>Pseudomonadota</taxon>
        <taxon>Betaproteobacteria</taxon>
        <taxon>Burkholderiales</taxon>
        <taxon>Comamonadaceae</taxon>
        <taxon>Simplicispira</taxon>
    </lineage>
</organism>
<keyword evidence="4" id="KW-1185">Reference proteome</keyword>
<name>A0A4V2SKG2_9BURK</name>
<feature type="region of interest" description="Disordered" evidence="1">
    <location>
        <begin position="35"/>
        <end position="84"/>
    </location>
</feature>
<feature type="compositionally biased region" description="Polar residues" evidence="1">
    <location>
        <begin position="35"/>
        <end position="44"/>
    </location>
</feature>
<evidence type="ECO:0000313" key="4">
    <source>
        <dbReference type="Proteomes" id="UP000295182"/>
    </source>
</evidence>
<feature type="signal peptide" evidence="2">
    <location>
        <begin position="1"/>
        <end position="21"/>
    </location>
</feature>
<evidence type="ECO:0000256" key="2">
    <source>
        <dbReference type="SAM" id="SignalP"/>
    </source>
</evidence>
<dbReference type="Proteomes" id="UP000295182">
    <property type="component" value="Unassembled WGS sequence"/>
</dbReference>
<protein>
    <submittedName>
        <fullName evidence="3">Uncharacterized protein</fullName>
    </submittedName>
</protein>
<dbReference type="AlphaFoldDB" id="A0A4V2SKG2"/>
<dbReference type="EMBL" id="SLXH01000005">
    <property type="protein sequence ID" value="TCP19436.1"/>
    <property type="molecule type" value="Genomic_DNA"/>
</dbReference>
<accession>A0A4V2SKG2</accession>
<keyword evidence="2" id="KW-0732">Signal</keyword>
<comment type="caution">
    <text evidence="3">The sequence shown here is derived from an EMBL/GenBank/DDBJ whole genome shotgun (WGS) entry which is preliminary data.</text>
</comment>
<feature type="chain" id="PRO_5020947050" evidence="2">
    <location>
        <begin position="22"/>
        <end position="113"/>
    </location>
</feature>
<reference evidence="3 4" key="1">
    <citation type="submission" date="2019-03" db="EMBL/GenBank/DDBJ databases">
        <title>Genomic Encyclopedia of Type Strains, Phase IV (KMG-IV): sequencing the most valuable type-strain genomes for metagenomic binning, comparative biology and taxonomic classification.</title>
        <authorList>
            <person name="Goeker M."/>
        </authorList>
    </citation>
    <scope>NUCLEOTIDE SEQUENCE [LARGE SCALE GENOMIC DNA]</scope>
    <source>
        <strain evidence="3 4">DSM 1837</strain>
    </source>
</reference>
<feature type="compositionally biased region" description="Basic and acidic residues" evidence="1">
    <location>
        <begin position="54"/>
        <end position="66"/>
    </location>
</feature>
<evidence type="ECO:0000313" key="3">
    <source>
        <dbReference type="EMBL" id="TCP19436.1"/>
    </source>
</evidence>
<proteinExistence type="predicted"/>
<sequence length="113" mass="11743">MLRRFIAVLILHFLLCVGLSAAGVNPPLPVTQGQEVAVQGTQHSPEVPGAFSDADDHALMDNKDDLPDQLEPCAGASTDTANPVAAVPRRVNTALSAITDPPHKPPETAGFAA</sequence>